<dbReference type="GO" id="GO:0051301">
    <property type="term" value="P:cell division"/>
    <property type="evidence" value="ECO:0007669"/>
    <property type="project" value="UniProtKB-KW"/>
</dbReference>
<evidence type="ECO:0000256" key="3">
    <source>
        <dbReference type="ARBA" id="ARBA00022519"/>
    </source>
</evidence>
<evidence type="ECO:0000256" key="12">
    <source>
        <dbReference type="ARBA" id="ARBA00035727"/>
    </source>
</evidence>
<sequence>MMWELVVSGLVIGIIIGVFAMCFGGRSLYEKKKLEDKLKKSQVEMMRYQEEFRSYLAQTVNLLDTLECDHQKLHQHIKNGSNILLSHLVNSKSLYRYDLSESELDKNQIPINFPRDYPEESKNLFSKPPFYTPLSK</sequence>
<organism evidence="16 17">
    <name type="scientific">Candidatus Erwinia haradaeae</name>
    <dbReference type="NCBI Taxonomy" id="1922217"/>
    <lineage>
        <taxon>Bacteria</taxon>
        <taxon>Pseudomonadati</taxon>
        <taxon>Pseudomonadota</taxon>
        <taxon>Gammaproteobacteria</taxon>
        <taxon>Enterobacterales</taxon>
        <taxon>Erwiniaceae</taxon>
        <taxon>Erwinia</taxon>
    </lineage>
</organism>
<evidence type="ECO:0000256" key="13">
    <source>
        <dbReference type="SAM" id="Coils"/>
    </source>
</evidence>
<evidence type="ECO:0000256" key="5">
    <source>
        <dbReference type="ARBA" id="ARBA00022692"/>
    </source>
</evidence>
<comment type="subcellular location">
    <subcellularLocation>
        <location evidence="1">Cell inner membrane</location>
        <topology evidence="1">Single-pass membrane protein</topology>
    </subcellularLocation>
</comment>
<dbReference type="Proteomes" id="UP000294364">
    <property type="component" value="Chromosome"/>
</dbReference>
<dbReference type="Pfam" id="PF06295">
    <property type="entry name" value="ZapG-like"/>
    <property type="match status" value="1"/>
</dbReference>
<dbReference type="PANTHER" id="PTHR39579">
    <property type="entry name" value="INNER MEMBRANE PROTEIN YHCB"/>
    <property type="match status" value="1"/>
</dbReference>
<evidence type="ECO:0000256" key="4">
    <source>
        <dbReference type="ARBA" id="ARBA00022618"/>
    </source>
</evidence>
<accession>A0A451CYU4</accession>
<keyword evidence="7 15" id="KW-1133">Transmembrane helix</keyword>
<dbReference type="GO" id="GO:0005886">
    <property type="term" value="C:plasma membrane"/>
    <property type="evidence" value="ECO:0007669"/>
    <property type="project" value="UniProtKB-SubCell"/>
</dbReference>
<evidence type="ECO:0000256" key="10">
    <source>
        <dbReference type="ARBA" id="ARBA00035657"/>
    </source>
</evidence>
<dbReference type="AlphaFoldDB" id="A0A451CYU4"/>
<comment type="similarity">
    <text evidence="10">Belongs to the ZapG family.</text>
</comment>
<evidence type="ECO:0000256" key="1">
    <source>
        <dbReference type="ARBA" id="ARBA00004377"/>
    </source>
</evidence>
<keyword evidence="5 15" id="KW-0812">Transmembrane</keyword>
<evidence type="ECO:0000256" key="7">
    <source>
        <dbReference type="ARBA" id="ARBA00022989"/>
    </source>
</evidence>
<evidence type="ECO:0000313" key="16">
    <source>
        <dbReference type="EMBL" id="VFP78526.1"/>
    </source>
</evidence>
<evidence type="ECO:0000256" key="14">
    <source>
        <dbReference type="SAM" id="MobiDB-lite"/>
    </source>
</evidence>
<evidence type="ECO:0000256" key="8">
    <source>
        <dbReference type="ARBA" id="ARBA00023136"/>
    </source>
</evidence>
<keyword evidence="2" id="KW-1003">Cell membrane</keyword>
<evidence type="ECO:0000256" key="2">
    <source>
        <dbReference type="ARBA" id="ARBA00022475"/>
    </source>
</evidence>
<evidence type="ECO:0000256" key="15">
    <source>
        <dbReference type="SAM" id="Phobius"/>
    </source>
</evidence>
<keyword evidence="13" id="KW-0175">Coiled coil</keyword>
<feature type="coiled-coil region" evidence="13">
    <location>
        <begin position="31"/>
        <end position="58"/>
    </location>
</feature>
<evidence type="ECO:0000256" key="11">
    <source>
        <dbReference type="ARBA" id="ARBA00035703"/>
    </source>
</evidence>
<reference evidence="16 17" key="1">
    <citation type="submission" date="2019-02" db="EMBL/GenBank/DDBJ databases">
        <authorList>
            <person name="Manzano-Marin A."/>
            <person name="Manzano-Marin A."/>
        </authorList>
    </citation>
    <scope>NUCLEOTIDE SEQUENCE [LARGE SCALE GENOMIC DNA]</scope>
    <source>
        <strain evidence="16 17">ErCicurtihirsuta</strain>
    </source>
</reference>
<dbReference type="InterPro" id="IPR009386">
    <property type="entry name" value="ZapG-like"/>
</dbReference>
<keyword evidence="9" id="KW-0131">Cell cycle</keyword>
<evidence type="ECO:0000313" key="17">
    <source>
        <dbReference type="Proteomes" id="UP000294364"/>
    </source>
</evidence>
<keyword evidence="8 15" id="KW-0472">Membrane</keyword>
<keyword evidence="4" id="KW-0132">Cell division</keyword>
<feature type="transmembrane region" description="Helical" evidence="15">
    <location>
        <begin position="6"/>
        <end position="29"/>
    </location>
</feature>
<evidence type="ECO:0000256" key="6">
    <source>
        <dbReference type="ARBA" id="ARBA00022960"/>
    </source>
</evidence>
<name>A0A451CYU4_9GAMM</name>
<proteinExistence type="inferred from homology"/>
<dbReference type="GO" id="GO:0008360">
    <property type="term" value="P:regulation of cell shape"/>
    <property type="evidence" value="ECO:0007669"/>
    <property type="project" value="UniProtKB-KW"/>
</dbReference>
<evidence type="ECO:0000256" key="9">
    <source>
        <dbReference type="ARBA" id="ARBA00023306"/>
    </source>
</evidence>
<keyword evidence="3" id="KW-0997">Cell inner membrane</keyword>
<dbReference type="PANTHER" id="PTHR39579:SF1">
    <property type="entry name" value="INNER MEMBRANE PROTEIN YHCB"/>
    <property type="match status" value="1"/>
</dbReference>
<feature type="region of interest" description="Disordered" evidence="14">
    <location>
        <begin position="117"/>
        <end position="136"/>
    </location>
</feature>
<protein>
    <recommendedName>
        <fullName evidence="11">Z-ring associated protein G</fullName>
    </recommendedName>
    <alternativeName>
        <fullName evidence="12">Cell division protein ZapG</fullName>
    </alternativeName>
</protein>
<gene>
    <name evidence="16" type="primary">yhcB</name>
    <name evidence="16" type="ORF">ERCICURT3053_149</name>
</gene>
<dbReference type="EMBL" id="LR217698">
    <property type="protein sequence ID" value="VFP78526.1"/>
    <property type="molecule type" value="Genomic_DNA"/>
</dbReference>
<keyword evidence="6" id="KW-0133">Cell shape</keyword>